<keyword evidence="16" id="KW-1185">Reference proteome</keyword>
<accession>A0AAD8IAP0</accession>
<evidence type="ECO:0000256" key="8">
    <source>
        <dbReference type="ARBA" id="ARBA00023316"/>
    </source>
</evidence>
<evidence type="ECO:0000256" key="14">
    <source>
        <dbReference type="SAM" id="Phobius"/>
    </source>
</evidence>
<name>A0AAD8IAP0_9APIA</name>
<evidence type="ECO:0000256" key="1">
    <source>
        <dbReference type="ARBA" id="ARBA00004653"/>
    </source>
</evidence>
<dbReference type="Pfam" id="PF03552">
    <property type="entry name" value="Cellulose_synt"/>
    <property type="match status" value="2"/>
</dbReference>
<feature type="active site" evidence="11">
    <location>
        <position position="143"/>
    </location>
</feature>
<evidence type="ECO:0000256" key="12">
    <source>
        <dbReference type="PIRSR" id="PIRSR605150-2"/>
    </source>
</evidence>
<evidence type="ECO:0000256" key="5">
    <source>
        <dbReference type="ARBA" id="ARBA00022989"/>
    </source>
</evidence>
<dbReference type="EMBL" id="JAUIZM010000005">
    <property type="protein sequence ID" value="KAK1382327.1"/>
    <property type="molecule type" value="Genomic_DNA"/>
</dbReference>
<dbReference type="Gene3D" id="3.90.550.10">
    <property type="entry name" value="Spore Coat Polysaccharide Biosynthesis Protein SpsA, Chain A"/>
    <property type="match status" value="2"/>
</dbReference>
<dbReference type="FunFam" id="3.90.550.10:FF:000138">
    <property type="entry name" value="Cellulose synthase isolog"/>
    <property type="match status" value="1"/>
</dbReference>
<evidence type="ECO:0000313" key="16">
    <source>
        <dbReference type="Proteomes" id="UP001237642"/>
    </source>
</evidence>
<feature type="active site" evidence="11">
    <location>
        <position position="451"/>
    </location>
</feature>
<dbReference type="PANTHER" id="PTHR13301">
    <property type="entry name" value="X-BOX TRANSCRIPTION FACTOR-RELATED"/>
    <property type="match status" value="1"/>
</dbReference>
<dbReference type="Proteomes" id="UP001237642">
    <property type="component" value="Unassembled WGS sequence"/>
</dbReference>
<keyword evidence="3" id="KW-0808">Transferase</keyword>
<keyword evidence="7 14" id="KW-0472">Membrane</keyword>
<feature type="transmembrane region" description="Helical" evidence="14">
    <location>
        <begin position="683"/>
        <end position="702"/>
    </location>
</feature>
<comment type="similarity">
    <text evidence="10">Belongs to the glycosyltransferase 2 family. Plant cellulose synthase-like G subfamily.</text>
</comment>
<dbReference type="InterPro" id="IPR005150">
    <property type="entry name" value="Cellulose_synth"/>
</dbReference>
<feature type="transmembrane region" description="Helical" evidence="14">
    <location>
        <begin position="602"/>
        <end position="624"/>
    </location>
</feature>
<feature type="transmembrane region" description="Helical" evidence="14">
    <location>
        <begin position="714"/>
        <end position="736"/>
    </location>
</feature>
<evidence type="ECO:0000313" key="15">
    <source>
        <dbReference type="EMBL" id="KAK1382327.1"/>
    </source>
</evidence>
<dbReference type="GO" id="GO:0000139">
    <property type="term" value="C:Golgi membrane"/>
    <property type="evidence" value="ECO:0007669"/>
    <property type="project" value="UniProtKB-SubCell"/>
</dbReference>
<feature type="transmembrane region" description="Helical" evidence="14">
    <location>
        <begin position="520"/>
        <end position="542"/>
    </location>
</feature>
<keyword evidence="2" id="KW-0328">Glycosyltransferase</keyword>
<evidence type="ECO:0000256" key="4">
    <source>
        <dbReference type="ARBA" id="ARBA00022692"/>
    </source>
</evidence>
<feature type="transmembrane region" description="Helical" evidence="14">
    <location>
        <begin position="18"/>
        <end position="36"/>
    </location>
</feature>
<evidence type="ECO:0000256" key="2">
    <source>
        <dbReference type="ARBA" id="ARBA00022676"/>
    </source>
</evidence>
<feature type="transmembrane region" description="Helical" evidence="14">
    <location>
        <begin position="56"/>
        <end position="75"/>
    </location>
</feature>
<feature type="transmembrane region" description="Helical" evidence="14">
    <location>
        <begin position="562"/>
        <end position="582"/>
    </location>
</feature>
<evidence type="ECO:0000256" key="7">
    <source>
        <dbReference type="ARBA" id="ARBA00023136"/>
    </source>
</evidence>
<dbReference type="InterPro" id="IPR029044">
    <property type="entry name" value="Nucleotide-diphossugar_trans"/>
</dbReference>
<feature type="binding site" evidence="12">
    <location>
        <position position="143"/>
    </location>
    <ligand>
        <name>UDP-alpha-D-glucose</name>
        <dbReference type="ChEBI" id="CHEBI:58885"/>
    </ligand>
</feature>
<comment type="subcellular location">
    <subcellularLocation>
        <location evidence="1">Golgi apparatus membrane</location>
        <topology evidence="1">Multi-pass membrane protein</topology>
    </subcellularLocation>
</comment>
<keyword evidence="8" id="KW-0961">Cell wall biogenesis/degradation</keyword>
<keyword evidence="4 14" id="KW-0812">Transmembrane</keyword>
<dbReference type="GO" id="GO:0071555">
    <property type="term" value="P:cell wall organization"/>
    <property type="evidence" value="ECO:0007669"/>
    <property type="project" value="UniProtKB-KW"/>
</dbReference>
<keyword evidence="5 14" id="KW-1133">Transmembrane helix</keyword>
<evidence type="ECO:0000256" key="3">
    <source>
        <dbReference type="ARBA" id="ARBA00022679"/>
    </source>
</evidence>
<protein>
    <submittedName>
        <fullName evidence="15">Cellulose synthase-like protein G3</fullName>
    </submittedName>
</protein>
<keyword evidence="6" id="KW-0333">Golgi apparatus</keyword>
<gene>
    <name evidence="15" type="ORF">POM88_020062</name>
</gene>
<dbReference type="GO" id="GO:0030244">
    <property type="term" value="P:cellulose biosynthetic process"/>
    <property type="evidence" value="ECO:0007669"/>
    <property type="project" value="InterPro"/>
</dbReference>
<feature type="binding site" evidence="13">
    <location>
        <position position="309"/>
    </location>
    <ligand>
        <name>Mn(2+)</name>
        <dbReference type="ChEBI" id="CHEBI:29035"/>
    </ligand>
</feature>
<evidence type="ECO:0000256" key="6">
    <source>
        <dbReference type="ARBA" id="ARBA00023034"/>
    </source>
</evidence>
<comment type="caution">
    <text evidence="15">The sequence shown here is derived from an EMBL/GenBank/DDBJ whole genome shotgun (WGS) entry which is preliminary data.</text>
</comment>
<dbReference type="SUPFAM" id="SSF53448">
    <property type="entry name" value="Nucleotide-diphospho-sugar transferases"/>
    <property type="match status" value="1"/>
</dbReference>
<evidence type="ECO:0000256" key="13">
    <source>
        <dbReference type="PIRSR" id="PIRSR605150-3"/>
    </source>
</evidence>
<dbReference type="FunFam" id="3.90.550.10:FF:000135">
    <property type="entry name" value="Cellulose synthase-like protein G3"/>
    <property type="match status" value="1"/>
</dbReference>
<feature type="transmembrane region" description="Helical" evidence="14">
    <location>
        <begin position="644"/>
        <end position="671"/>
    </location>
</feature>
<reference evidence="15" key="1">
    <citation type="submission" date="2023-02" db="EMBL/GenBank/DDBJ databases">
        <title>Genome of toxic invasive species Heracleum sosnowskyi carries increased number of genes despite the absence of recent whole-genome duplications.</title>
        <authorList>
            <person name="Schelkunov M."/>
            <person name="Shtratnikova V."/>
            <person name="Makarenko M."/>
            <person name="Klepikova A."/>
            <person name="Omelchenko D."/>
            <person name="Novikova G."/>
            <person name="Obukhova E."/>
            <person name="Bogdanov V."/>
            <person name="Penin A."/>
            <person name="Logacheva M."/>
        </authorList>
    </citation>
    <scope>NUCLEOTIDE SEQUENCE</scope>
    <source>
        <strain evidence="15">Hsosn_3</strain>
        <tissue evidence="15">Leaf</tissue>
    </source>
</reference>
<reference evidence="15" key="2">
    <citation type="submission" date="2023-05" db="EMBL/GenBank/DDBJ databases">
        <authorList>
            <person name="Schelkunov M.I."/>
        </authorList>
    </citation>
    <scope>NUCLEOTIDE SEQUENCE</scope>
    <source>
        <strain evidence="15">Hsosn_3</strain>
        <tissue evidence="15">Leaf</tissue>
    </source>
</reference>
<feature type="binding site" evidence="12">
    <location>
        <position position="114"/>
    </location>
    <ligand>
        <name>UDP-alpha-D-glucose</name>
        <dbReference type="ChEBI" id="CHEBI:58885"/>
    </ligand>
</feature>
<comment type="function">
    <text evidence="9">Thought to be a Golgi-localized beta-glycan synthase that polymerize the backbones of noncellulosic polysaccharides (hemicelluloses) of plant cell wall.</text>
</comment>
<organism evidence="15 16">
    <name type="scientific">Heracleum sosnowskyi</name>
    <dbReference type="NCBI Taxonomy" id="360622"/>
    <lineage>
        <taxon>Eukaryota</taxon>
        <taxon>Viridiplantae</taxon>
        <taxon>Streptophyta</taxon>
        <taxon>Embryophyta</taxon>
        <taxon>Tracheophyta</taxon>
        <taxon>Spermatophyta</taxon>
        <taxon>Magnoliopsida</taxon>
        <taxon>eudicotyledons</taxon>
        <taxon>Gunneridae</taxon>
        <taxon>Pentapetalae</taxon>
        <taxon>asterids</taxon>
        <taxon>campanulids</taxon>
        <taxon>Apiales</taxon>
        <taxon>Apiaceae</taxon>
        <taxon>Apioideae</taxon>
        <taxon>apioid superclade</taxon>
        <taxon>Tordylieae</taxon>
        <taxon>Tordyliinae</taxon>
        <taxon>Heracleum</taxon>
    </lineage>
</organism>
<feature type="binding site" evidence="12">
    <location>
        <position position="113"/>
    </location>
    <ligand>
        <name>UDP-alpha-D-glucose</name>
        <dbReference type="ChEBI" id="CHEBI:58885"/>
    </ligand>
</feature>
<evidence type="ECO:0000256" key="10">
    <source>
        <dbReference type="ARBA" id="ARBA00061657"/>
    </source>
</evidence>
<sequence length="737" mass="84140">MENPNLLLHKIIPMRRTWFNRIFAFIYTSAIFALFYNHFQNLSINSNTKSTTRISILMLLADLVLAVNSITYQAFRMCPIRREVFPQNIPQILKNESEYPALDIFICTADPYKEPPMGVINTALSVMAYDYPTEKLSVYVSDDGGSQLTLFAFMEAAKFARHWLPFCRKHNIVERCPEAYFATQIAQLIEGRDEIEMAYRNMKITVEKVVERGDVIGVDHIITDEEVLKTFSKCSGTNGFTSRNHPTIVQILLESCINRDVLGHALPNLIYLSREKSTSAAHHFKAGALNMLLRVSATMTNAPIILSLDCDSYSNDPTTPLRALCYYLDPKIKPELAYVQFPQIFHGINKNDIYGSEWKSYVQINAYGMDGLMGPNYIGTGCFFQRRAFFGDPLSILLPEIPELSPAYQVCKPIHDKEVLALADHVASCKYEDQTKWGYEIGFSYGSLVEDFYTGYQMHCKGWKSILCYPKRAAFLGSSPIALHDMLSQSKRWFLGYFEIIFCKYSPITYGLRSLDLLQALCYIHYVSWPIWSIPVPIYAFLPQLALINSLPIFPKVSDPWFYLYIFLFVGAFMQEFLDYMLTGGTIPKWWNYQKSWLIRGLTSFPFAMFEYILGCFGFSAPGFNVTSKVVDDEQTSWYEKGYFVFGVPSPMFLTITMAAIINLVAFSCGIERVISGKERFDNVFLQICLAGFVVIHSWPLYEAILLRTDKGKMPLKITLTSVALVLVLCIVFSLVF</sequence>
<dbReference type="GO" id="GO:0016760">
    <property type="term" value="F:cellulose synthase (UDP-forming) activity"/>
    <property type="evidence" value="ECO:0007669"/>
    <property type="project" value="InterPro"/>
</dbReference>
<evidence type="ECO:0000256" key="9">
    <source>
        <dbReference type="ARBA" id="ARBA00037405"/>
    </source>
</evidence>
<feature type="binding site" evidence="13">
    <location>
        <position position="285"/>
    </location>
    <ligand>
        <name>Mn(2+)</name>
        <dbReference type="ChEBI" id="CHEBI:29035"/>
    </ligand>
</feature>
<proteinExistence type="inferred from homology"/>
<evidence type="ECO:0000256" key="11">
    <source>
        <dbReference type="PIRSR" id="PIRSR605150-1"/>
    </source>
</evidence>
<dbReference type="AlphaFoldDB" id="A0AAD8IAP0"/>